<evidence type="ECO:0000313" key="2">
    <source>
        <dbReference type="Proteomes" id="UP000005337"/>
    </source>
</evidence>
<proteinExistence type="predicted"/>
<sequence length="45" mass="5357">MNFWEMAYKRKAIDKETLRQAVKCEANPFGEITPKEFEEICGEKF</sequence>
<reference evidence="1 2" key="1">
    <citation type="submission" date="2007-07" db="EMBL/GenBank/DDBJ databases">
        <title>Annotation of Clostridium perfringens E str. JGS1987.</title>
        <authorList>
            <person name="Paulsen I."/>
            <person name="Sebastian Y."/>
        </authorList>
    </citation>
    <scope>NUCLEOTIDE SEQUENCE [LARGE SCALE GENOMIC DNA]</scope>
    <source>
        <strain evidence="2">E str. JGS1987</strain>
    </source>
</reference>
<dbReference type="EMBL" id="ABDW01000003">
    <property type="protein sequence ID" value="EDT16291.1"/>
    <property type="molecule type" value="Genomic_DNA"/>
</dbReference>
<gene>
    <name evidence="1" type="ORF">AC3_2543</name>
</gene>
<dbReference type="AlphaFoldDB" id="B1BPS0"/>
<dbReference type="Pfam" id="PF09693">
    <property type="entry name" value="Phage_XkdX"/>
    <property type="match status" value="1"/>
</dbReference>
<name>B1BPS0_CLOPF</name>
<evidence type="ECO:0000313" key="1">
    <source>
        <dbReference type="EMBL" id="EDT16291.1"/>
    </source>
</evidence>
<organism evidence="1 2">
    <name type="scientific">Clostridium perfringens E str. JGS1987</name>
    <dbReference type="NCBI Taxonomy" id="451755"/>
    <lineage>
        <taxon>Bacteria</taxon>
        <taxon>Bacillati</taxon>
        <taxon>Bacillota</taxon>
        <taxon>Clostridia</taxon>
        <taxon>Eubacteriales</taxon>
        <taxon>Clostridiaceae</taxon>
        <taxon>Clostridium</taxon>
    </lineage>
</organism>
<comment type="caution">
    <text evidence="1">The sequence shown here is derived from an EMBL/GenBank/DDBJ whole genome shotgun (WGS) entry which is preliminary data.</text>
</comment>
<dbReference type="RefSeq" id="WP_003461829.1">
    <property type="nucleotide sequence ID" value="NZ_ABDW01000003.1"/>
</dbReference>
<protein>
    <recommendedName>
        <fullName evidence="3">XkdX family protein</fullName>
    </recommendedName>
</protein>
<evidence type="ECO:0008006" key="3">
    <source>
        <dbReference type="Google" id="ProtNLM"/>
    </source>
</evidence>
<dbReference type="InterPro" id="IPR010022">
    <property type="entry name" value="XkdX"/>
</dbReference>
<accession>B1BPS0</accession>
<dbReference type="Proteomes" id="UP000005337">
    <property type="component" value="Unassembled WGS sequence"/>
</dbReference>